<name>A0A8S1Y1G3_9CILI</name>
<dbReference type="PANTHER" id="PTHR48442:SF1">
    <property type="entry name" value="SET DOMAIN-CONTAINING PROTEIN"/>
    <property type="match status" value="1"/>
</dbReference>
<organism evidence="2 3">
    <name type="scientific">Paramecium pentaurelia</name>
    <dbReference type="NCBI Taxonomy" id="43138"/>
    <lineage>
        <taxon>Eukaryota</taxon>
        <taxon>Sar</taxon>
        <taxon>Alveolata</taxon>
        <taxon>Ciliophora</taxon>
        <taxon>Intramacronucleata</taxon>
        <taxon>Oligohymenophorea</taxon>
        <taxon>Peniculida</taxon>
        <taxon>Parameciidae</taxon>
        <taxon>Paramecium</taxon>
    </lineage>
</organism>
<dbReference type="InterPro" id="IPR053114">
    <property type="entry name" value="ATXR5/ATXR6"/>
</dbReference>
<dbReference type="Proteomes" id="UP000689195">
    <property type="component" value="Unassembled WGS sequence"/>
</dbReference>
<dbReference type="Pfam" id="PF00856">
    <property type="entry name" value="SET"/>
    <property type="match status" value="1"/>
</dbReference>
<evidence type="ECO:0000313" key="2">
    <source>
        <dbReference type="EMBL" id="CAD8207623.1"/>
    </source>
</evidence>
<proteinExistence type="predicted"/>
<dbReference type="PANTHER" id="PTHR48442">
    <property type="entry name" value="SET DOMAIN-CONTAINING PROTEIN"/>
    <property type="match status" value="1"/>
</dbReference>
<reference evidence="2" key="1">
    <citation type="submission" date="2021-01" db="EMBL/GenBank/DDBJ databases">
        <authorList>
            <consortium name="Genoscope - CEA"/>
            <person name="William W."/>
        </authorList>
    </citation>
    <scope>NUCLEOTIDE SEQUENCE</scope>
</reference>
<dbReference type="AlphaFoldDB" id="A0A8S1Y1G3"/>
<protein>
    <recommendedName>
        <fullName evidence="1">SET domain-containing protein</fullName>
    </recommendedName>
</protein>
<keyword evidence="3" id="KW-1185">Reference proteome</keyword>
<evidence type="ECO:0000259" key="1">
    <source>
        <dbReference type="PROSITE" id="PS50280"/>
    </source>
</evidence>
<comment type="caution">
    <text evidence="2">The sequence shown here is derived from an EMBL/GenBank/DDBJ whole genome shotgun (WGS) entry which is preliminary data.</text>
</comment>
<dbReference type="EMBL" id="CAJJDO010000148">
    <property type="protein sequence ID" value="CAD8207623.1"/>
    <property type="molecule type" value="Genomic_DNA"/>
</dbReference>
<gene>
    <name evidence="2" type="ORF">PPENT_87.1.T1480030</name>
</gene>
<feature type="domain" description="SET" evidence="1">
    <location>
        <begin position="268"/>
        <end position="404"/>
    </location>
</feature>
<dbReference type="PROSITE" id="PS50280">
    <property type="entry name" value="SET"/>
    <property type="match status" value="1"/>
</dbReference>
<accession>A0A8S1Y1G3</accession>
<dbReference type="OrthoDB" id="336088at2759"/>
<dbReference type="InterPro" id="IPR001214">
    <property type="entry name" value="SET_dom"/>
</dbReference>
<sequence length="419" mass="49464">MPKKIICTLDQYANIFRHCELTYKQFKKLIHKKNKRSLNQQVFSFRCKVCMNHRDTSPHRRCNGCQDLFHLKCVDEESKQLCSKCQVQLQNMLLKLQYITQVEGDTLIVHECKSSNSICSVCYILCDENQNQSKICYRCNLRQHVQCYNSQNEFCSVCDQYLKDNLPYQFDTIPNYIQLWKSEYTCQDDLIMIDKIKKQNRVRLYLPKYSDTKEQQFQESYSLIKALCAKSIYFSDDLTYFPEDSKPEDNNAKYERKLEDLDEDNLKSFLQFKEFSRLGITPQLMVDFHIKTGFIAKSTGFIKKGSILAEYCGEVKKWKNIIFDQNDSIMELLSHPNPKKTLYVVPEKYSNIARFVCGIDNKIKEQVEIINVKCLRVAINKQARIIMYACKDIQPNEILYYDYNSGGKYLYPTEGYQIL</sequence>
<evidence type="ECO:0000313" key="3">
    <source>
        <dbReference type="Proteomes" id="UP000689195"/>
    </source>
</evidence>